<dbReference type="Proteomes" id="UP000253805">
    <property type="component" value="Unassembled WGS sequence"/>
</dbReference>
<sequence length="443" mass="49169">MSLLEWVRVAEDARDQQDDERVATGLESLRMAVGELVPLDRVALIAVDSPERARNEIRAACRRLSTRDPWKALAPAVFRDLVEGLISTVFGLGPLEDLIADETVTEIMVNGTDSVYIERDGRLSRASVSFESDEQVRALIDRILGPLGRRVDESSPMASARLPQGHRVNAVLPPLSLNGPLLTIRAFTRRVMTLAELKARGSFDETVEQFLIWAVGSRRSIAVSGGTGSGKTTLLNALSCHISHEERVITIEDAAELKFDEHPHVVRLEARAPNAEGTGEVTIRELVVNALRMRPDRIIVGECRSDEAIDMLQAMNTGHDGSLTTLHANAPREAVERLVTMVRFAVELPPDAIEAQIGNALDLIVQTARRPGGARCISEIAEVSFDHGRRRCVVRTLYRWEVGQEAGFWLDYPQWVDRLAPMGLADRREVKTWMRSLDLRQSA</sequence>
<dbReference type="InterPro" id="IPR050921">
    <property type="entry name" value="T4SS_GSP_E_ATPase"/>
</dbReference>
<dbReference type="RefSeq" id="WP_114539466.1">
    <property type="nucleotide sequence ID" value="NZ_DBGDPA010000004.1"/>
</dbReference>
<dbReference type="SUPFAM" id="SSF52540">
    <property type="entry name" value="P-loop containing nucleoside triphosphate hydrolases"/>
    <property type="match status" value="1"/>
</dbReference>
<accession>A0A369P544</accession>
<dbReference type="GO" id="GO:0016887">
    <property type="term" value="F:ATP hydrolysis activity"/>
    <property type="evidence" value="ECO:0007669"/>
    <property type="project" value="InterPro"/>
</dbReference>
<dbReference type="InterPro" id="IPR001482">
    <property type="entry name" value="T2SS/T4SS_dom"/>
</dbReference>
<dbReference type="PANTHER" id="PTHR30486:SF15">
    <property type="entry name" value="TYPE II_IV SECRETION SYSTEM ATPASE"/>
    <property type="match status" value="1"/>
</dbReference>
<dbReference type="Pfam" id="PF00437">
    <property type="entry name" value="T2SSE"/>
    <property type="match status" value="1"/>
</dbReference>
<comment type="caution">
    <text evidence="3">The sequence shown here is derived from an EMBL/GenBank/DDBJ whole genome shotgun (WGS) entry which is preliminary data.</text>
</comment>
<organism evidence="3 4">
    <name type="scientific">Adlercreutzia equolifaciens subsp. celatus</name>
    <dbReference type="NCBI Taxonomy" id="394340"/>
    <lineage>
        <taxon>Bacteria</taxon>
        <taxon>Bacillati</taxon>
        <taxon>Actinomycetota</taxon>
        <taxon>Coriobacteriia</taxon>
        <taxon>Eggerthellales</taxon>
        <taxon>Eggerthellaceae</taxon>
        <taxon>Adlercreutzia</taxon>
    </lineage>
</organism>
<proteinExistence type="inferred from homology"/>
<evidence type="ECO:0000256" key="1">
    <source>
        <dbReference type="ARBA" id="ARBA00006611"/>
    </source>
</evidence>
<name>A0A369P544_9ACTN</name>
<reference evidence="3 4" key="1">
    <citation type="journal article" date="2018" name="Elife">
        <title>Discovery and characterization of a prevalent human gut bacterial enzyme sufficient for the inactivation of a family of plant toxins.</title>
        <authorList>
            <person name="Koppel N."/>
            <person name="Bisanz J.E."/>
            <person name="Pandelia M.E."/>
            <person name="Turnbaugh P.J."/>
            <person name="Balskus E.P."/>
        </authorList>
    </citation>
    <scope>NUCLEOTIDE SEQUENCE [LARGE SCALE GENOMIC DNA]</scope>
    <source>
        <strain evidence="3 4">OB21 GAM 11</strain>
    </source>
</reference>
<gene>
    <name evidence="3" type="ORF">C1850_05110</name>
</gene>
<feature type="domain" description="Bacterial type II secretion system protein E" evidence="2">
    <location>
        <begin position="92"/>
        <end position="366"/>
    </location>
</feature>
<dbReference type="Gene3D" id="3.40.50.300">
    <property type="entry name" value="P-loop containing nucleotide triphosphate hydrolases"/>
    <property type="match status" value="1"/>
</dbReference>
<comment type="similarity">
    <text evidence="1">Belongs to the GSP E family.</text>
</comment>
<protein>
    <submittedName>
        <fullName evidence="3">CpaF family protein</fullName>
    </submittedName>
</protein>
<dbReference type="EMBL" id="PPUT01000010">
    <property type="protein sequence ID" value="RDC44941.1"/>
    <property type="molecule type" value="Genomic_DNA"/>
</dbReference>
<dbReference type="CDD" id="cd01130">
    <property type="entry name" value="VirB11-like_ATPase"/>
    <property type="match status" value="1"/>
</dbReference>
<dbReference type="InterPro" id="IPR027417">
    <property type="entry name" value="P-loop_NTPase"/>
</dbReference>
<dbReference type="Gene3D" id="3.30.450.380">
    <property type="match status" value="1"/>
</dbReference>
<evidence type="ECO:0000259" key="2">
    <source>
        <dbReference type="Pfam" id="PF00437"/>
    </source>
</evidence>
<dbReference type="AlphaFoldDB" id="A0A369P544"/>
<dbReference type="PANTHER" id="PTHR30486">
    <property type="entry name" value="TWITCHING MOTILITY PROTEIN PILT"/>
    <property type="match status" value="1"/>
</dbReference>
<evidence type="ECO:0000313" key="4">
    <source>
        <dbReference type="Proteomes" id="UP000253805"/>
    </source>
</evidence>
<evidence type="ECO:0000313" key="3">
    <source>
        <dbReference type="EMBL" id="RDC44941.1"/>
    </source>
</evidence>